<feature type="domain" description="Sm" evidence="11">
    <location>
        <begin position="74"/>
        <end position="160"/>
    </location>
</feature>
<dbReference type="GO" id="GO:0030532">
    <property type="term" value="C:small nuclear ribonucleoprotein complex"/>
    <property type="evidence" value="ECO:0007669"/>
    <property type="project" value="InterPro"/>
</dbReference>
<accession>A0A7R8ZDQ8</accession>
<evidence type="ECO:0000256" key="8">
    <source>
        <dbReference type="ARBA" id="ARBA00023274"/>
    </source>
</evidence>
<evidence type="ECO:0000256" key="5">
    <source>
        <dbReference type="ARBA" id="ARBA00022664"/>
    </source>
</evidence>
<dbReference type="InterPro" id="IPR010920">
    <property type="entry name" value="LSM_dom_sf"/>
</dbReference>
<evidence type="ECO:0000256" key="4">
    <source>
        <dbReference type="ARBA" id="ARBA00022490"/>
    </source>
</evidence>
<keyword evidence="4" id="KW-0963">Cytoplasm</keyword>
<sequence length="204" mass="22913">MACFRSAPLVTKPKSEMTPDELSKREEEEFSTGPLSVLTQSVKNNTQKSRMLASNKLASSRVEHVNPVIHTLEPRPLLAFFPSTNRVLINCRNNKKLLGRVKAFDRHCNMVLENVKEMWTEQPRTGKGKKKAKPVNKDRFISKMFLRGDSVIIVVKNPLAAAIPGTKFQRHTRYTGTCHTNTGLAGPLPVSLVENQELSTLGYR</sequence>
<proteinExistence type="inferred from homology"/>
<organism evidence="12">
    <name type="scientific">Timema douglasi</name>
    <name type="common">Walking stick</name>
    <dbReference type="NCBI Taxonomy" id="61478"/>
    <lineage>
        <taxon>Eukaryota</taxon>
        <taxon>Metazoa</taxon>
        <taxon>Ecdysozoa</taxon>
        <taxon>Arthropoda</taxon>
        <taxon>Hexapoda</taxon>
        <taxon>Insecta</taxon>
        <taxon>Pterygota</taxon>
        <taxon>Neoptera</taxon>
        <taxon>Polyneoptera</taxon>
        <taxon>Phasmatodea</taxon>
        <taxon>Timematodea</taxon>
        <taxon>Timematoidea</taxon>
        <taxon>Timematidae</taxon>
        <taxon>Timema</taxon>
    </lineage>
</organism>
<comment type="similarity">
    <text evidence="3 9">Belongs to the snRNP core protein family.</text>
</comment>
<reference evidence="12" key="1">
    <citation type="submission" date="2020-11" db="EMBL/GenBank/DDBJ databases">
        <authorList>
            <person name="Tran Van P."/>
        </authorList>
    </citation>
    <scope>NUCLEOTIDE SEQUENCE</scope>
</reference>
<keyword evidence="5 9" id="KW-0507">mRNA processing</keyword>
<dbReference type="GO" id="GO:0005829">
    <property type="term" value="C:cytosol"/>
    <property type="evidence" value="ECO:0007669"/>
    <property type="project" value="UniProtKB-SubCell"/>
</dbReference>
<dbReference type="GO" id="GO:0006397">
    <property type="term" value="P:mRNA processing"/>
    <property type="evidence" value="ECO:0007669"/>
    <property type="project" value="UniProtKB-KW"/>
</dbReference>
<dbReference type="SUPFAM" id="SSF50182">
    <property type="entry name" value="Sm-like ribonucleoproteins"/>
    <property type="match status" value="1"/>
</dbReference>
<evidence type="ECO:0000259" key="11">
    <source>
        <dbReference type="PROSITE" id="PS52002"/>
    </source>
</evidence>
<evidence type="ECO:0000256" key="6">
    <source>
        <dbReference type="ARBA" id="ARBA00023187"/>
    </source>
</evidence>
<dbReference type="InterPro" id="IPR047575">
    <property type="entry name" value="Sm"/>
</dbReference>
<dbReference type="Gene3D" id="2.30.30.100">
    <property type="match status" value="2"/>
</dbReference>
<dbReference type="PANTHER" id="PTHR12777">
    <property type="entry name" value="SMALL NUCLEAR RIBONUCLEOPROTEIN SM D2"/>
    <property type="match status" value="1"/>
</dbReference>
<dbReference type="Pfam" id="PF01423">
    <property type="entry name" value="LSM"/>
    <property type="match status" value="1"/>
</dbReference>
<dbReference type="InterPro" id="IPR001163">
    <property type="entry name" value="Sm_dom_euk/arc"/>
</dbReference>
<feature type="compositionally biased region" description="Basic and acidic residues" evidence="10">
    <location>
        <begin position="13"/>
        <end position="27"/>
    </location>
</feature>
<keyword evidence="8 9" id="KW-0687">Ribonucleoprotein</keyword>
<dbReference type="InterPro" id="IPR027248">
    <property type="entry name" value="Sm_D2"/>
</dbReference>
<name>A0A7R8ZDQ8_TIMDO</name>
<evidence type="ECO:0000256" key="2">
    <source>
        <dbReference type="ARBA" id="ARBA00004514"/>
    </source>
</evidence>
<evidence type="ECO:0000256" key="10">
    <source>
        <dbReference type="SAM" id="MobiDB-lite"/>
    </source>
</evidence>
<protein>
    <recommendedName>
        <fullName evidence="9">Small nuclear ribonucleoprotein Sm D2</fullName>
        <shortName evidence="9">Sm-D2</shortName>
    </recommendedName>
    <alternativeName>
        <fullName evidence="9">snRNP core protein D2</fullName>
    </alternativeName>
</protein>
<evidence type="ECO:0000256" key="1">
    <source>
        <dbReference type="ARBA" id="ARBA00004123"/>
    </source>
</evidence>
<dbReference type="CDD" id="cd01720">
    <property type="entry name" value="Sm_D2"/>
    <property type="match status" value="1"/>
</dbReference>
<dbReference type="GO" id="GO:0008380">
    <property type="term" value="P:RNA splicing"/>
    <property type="evidence" value="ECO:0007669"/>
    <property type="project" value="UniProtKB-KW"/>
</dbReference>
<keyword evidence="6 9" id="KW-0508">mRNA splicing</keyword>
<feature type="region of interest" description="Disordered" evidence="10">
    <location>
        <begin position="1"/>
        <end position="33"/>
    </location>
</feature>
<dbReference type="GO" id="GO:0003723">
    <property type="term" value="F:RNA binding"/>
    <property type="evidence" value="ECO:0007669"/>
    <property type="project" value="InterPro"/>
</dbReference>
<comment type="subcellular location">
    <subcellularLocation>
        <location evidence="2">Cytoplasm</location>
        <location evidence="2">Cytosol</location>
    </subcellularLocation>
    <subcellularLocation>
        <location evidence="1 9">Nucleus</location>
    </subcellularLocation>
</comment>
<evidence type="ECO:0000313" key="12">
    <source>
        <dbReference type="EMBL" id="CAD7203943.1"/>
    </source>
</evidence>
<dbReference type="EMBL" id="OA571399">
    <property type="protein sequence ID" value="CAD7203943.1"/>
    <property type="molecule type" value="Genomic_DNA"/>
</dbReference>
<keyword evidence="7 9" id="KW-0539">Nucleus</keyword>
<dbReference type="SMART" id="SM00651">
    <property type="entry name" value="Sm"/>
    <property type="match status" value="1"/>
</dbReference>
<evidence type="ECO:0000256" key="7">
    <source>
        <dbReference type="ARBA" id="ARBA00023242"/>
    </source>
</evidence>
<gene>
    <name evidence="12" type="ORF">TDIB3V08_LOCUS10108</name>
</gene>
<evidence type="ECO:0000256" key="9">
    <source>
        <dbReference type="RuleBase" id="RU365051"/>
    </source>
</evidence>
<dbReference type="PROSITE" id="PS52002">
    <property type="entry name" value="SM"/>
    <property type="match status" value="1"/>
</dbReference>
<dbReference type="FunFam" id="2.30.30.100:FF:000124">
    <property type="entry name" value="Small nuclear ribonucleoprotein Sm D2"/>
    <property type="match status" value="1"/>
</dbReference>
<evidence type="ECO:0000256" key="3">
    <source>
        <dbReference type="ARBA" id="ARBA00008146"/>
    </source>
</evidence>
<dbReference type="AlphaFoldDB" id="A0A7R8ZDQ8"/>